<keyword evidence="5 7" id="KW-0658">Purine biosynthesis</keyword>
<evidence type="ECO:0000256" key="8">
    <source>
        <dbReference type="PIRNR" id="PIRNR000485"/>
    </source>
</evidence>
<comment type="catalytic activity">
    <reaction evidence="7 8">
        <text>5-phospho-beta-D-ribosylamine + L-glutamate + diphosphate = 5-phospho-alpha-D-ribose 1-diphosphate + L-glutamine + H2O</text>
        <dbReference type="Rhea" id="RHEA:14905"/>
        <dbReference type="ChEBI" id="CHEBI:15377"/>
        <dbReference type="ChEBI" id="CHEBI:29985"/>
        <dbReference type="ChEBI" id="CHEBI:33019"/>
        <dbReference type="ChEBI" id="CHEBI:58017"/>
        <dbReference type="ChEBI" id="CHEBI:58359"/>
        <dbReference type="ChEBI" id="CHEBI:58681"/>
        <dbReference type="EC" id="2.4.2.14"/>
    </reaction>
</comment>
<dbReference type="CDD" id="cd06223">
    <property type="entry name" value="PRTases_typeI"/>
    <property type="match status" value="1"/>
</dbReference>
<feature type="binding site" evidence="7 10">
    <location>
        <position position="297"/>
    </location>
    <ligand>
        <name>Mg(2+)</name>
        <dbReference type="ChEBI" id="CHEBI:18420"/>
    </ligand>
</feature>
<evidence type="ECO:0000313" key="13">
    <source>
        <dbReference type="EMBL" id="RGR75291.1"/>
    </source>
</evidence>
<organism evidence="13 14">
    <name type="scientific">Holdemania filiformis</name>
    <dbReference type="NCBI Taxonomy" id="61171"/>
    <lineage>
        <taxon>Bacteria</taxon>
        <taxon>Bacillati</taxon>
        <taxon>Bacillota</taxon>
        <taxon>Erysipelotrichia</taxon>
        <taxon>Erysipelotrichales</taxon>
        <taxon>Erysipelotrichaceae</taxon>
        <taxon>Holdemania</taxon>
    </lineage>
</organism>
<evidence type="ECO:0000256" key="2">
    <source>
        <dbReference type="ARBA" id="ARBA00010138"/>
    </source>
</evidence>
<comment type="similarity">
    <text evidence="2 7 8">In the C-terminal section; belongs to the purine/pyrimidine phosphoribosyltransferase family.</text>
</comment>
<dbReference type="InterPro" id="IPR029057">
    <property type="entry name" value="PRTase-like"/>
</dbReference>
<comment type="pathway">
    <text evidence="1 7 8">Purine metabolism; IMP biosynthesis via de novo pathway; N(1)-(5-phospho-D-ribosyl)glycinamide from 5-phospho-alpha-D-ribose 1-diphosphate: step 1/2.</text>
</comment>
<dbReference type="InterPro" id="IPR035584">
    <property type="entry name" value="PurF_N"/>
</dbReference>
<comment type="cofactor">
    <cofactor evidence="7 10">
        <name>Mg(2+)</name>
        <dbReference type="ChEBI" id="CHEBI:18420"/>
    </cofactor>
    <text evidence="7 10">Binds 1 Mg(2+) ion per subunit.</text>
</comment>
<keyword evidence="7" id="KW-0004">4Fe-4S</keyword>
<feature type="binding site" evidence="7 10">
    <location>
        <position position="359"/>
    </location>
    <ligand>
        <name>Mg(2+)</name>
        <dbReference type="ChEBI" id="CHEBI:18420"/>
    </ligand>
</feature>
<dbReference type="GO" id="GO:0051539">
    <property type="term" value="F:4 iron, 4 sulfur cluster binding"/>
    <property type="evidence" value="ECO:0007669"/>
    <property type="project" value="UniProtKB-KW"/>
</dbReference>
<dbReference type="SUPFAM" id="SSF56235">
    <property type="entry name" value="N-terminal nucleophile aminohydrolases (Ntn hydrolases)"/>
    <property type="match status" value="1"/>
</dbReference>
<evidence type="ECO:0000256" key="4">
    <source>
        <dbReference type="ARBA" id="ARBA00022679"/>
    </source>
</evidence>
<gene>
    <name evidence="7" type="primary">purF</name>
    <name evidence="13" type="ORF">DWY25_05805</name>
</gene>
<dbReference type="Pfam" id="PF13522">
    <property type="entry name" value="GATase_6"/>
    <property type="match status" value="1"/>
</dbReference>
<keyword evidence="7 10" id="KW-0460">Magnesium</keyword>
<dbReference type="AlphaFoldDB" id="A0A412G3Y1"/>
<evidence type="ECO:0000256" key="5">
    <source>
        <dbReference type="ARBA" id="ARBA00022755"/>
    </source>
</evidence>
<dbReference type="UniPathway" id="UPA00074">
    <property type="reaction ID" value="UER00124"/>
</dbReference>
<name>A0A412G3Y1_9FIRM</name>
<dbReference type="CDD" id="cd00715">
    <property type="entry name" value="GPATase_N"/>
    <property type="match status" value="1"/>
</dbReference>
<dbReference type="PROSITE" id="PS51278">
    <property type="entry name" value="GATASE_TYPE_2"/>
    <property type="match status" value="1"/>
</dbReference>
<keyword evidence="4 7" id="KW-0808">Transferase</keyword>
<protein>
    <recommendedName>
        <fullName evidence="7">Amidophosphoribosyltransferase</fullName>
        <shortName evidence="7">ATase</shortName>
        <ecNumber evidence="7">2.4.2.14</ecNumber>
    </recommendedName>
    <alternativeName>
        <fullName evidence="7">Glutamine phosphoribosylpyrophosphate amidotransferase</fullName>
        <shortName evidence="7">GPATase</shortName>
    </alternativeName>
</protein>
<evidence type="ECO:0000256" key="11">
    <source>
        <dbReference type="PIRSR" id="PIRSR000485-3"/>
    </source>
</evidence>
<keyword evidence="7 11" id="KW-0408">Iron</keyword>
<dbReference type="GO" id="GO:0006189">
    <property type="term" value="P:'de novo' IMP biosynthetic process"/>
    <property type="evidence" value="ECO:0007669"/>
    <property type="project" value="UniProtKB-UniRule"/>
</dbReference>
<dbReference type="InterPro" id="IPR000836">
    <property type="entry name" value="PRTase_dom"/>
</dbReference>
<dbReference type="InterPro" id="IPR017932">
    <property type="entry name" value="GATase_2_dom"/>
</dbReference>
<keyword evidence="6 7" id="KW-0315">Glutamine amidotransferase</keyword>
<dbReference type="Pfam" id="PF00156">
    <property type="entry name" value="Pribosyltran"/>
    <property type="match status" value="1"/>
</dbReference>
<dbReference type="PIRSF" id="PIRSF000485">
    <property type="entry name" value="Amd_phspho_trans"/>
    <property type="match status" value="1"/>
</dbReference>
<evidence type="ECO:0000256" key="10">
    <source>
        <dbReference type="PIRSR" id="PIRSR000485-2"/>
    </source>
</evidence>
<keyword evidence="7 10" id="KW-0479">Metal-binding</keyword>
<evidence type="ECO:0000256" key="7">
    <source>
        <dbReference type="HAMAP-Rule" id="MF_01931"/>
    </source>
</evidence>
<feature type="binding site" evidence="7 10">
    <location>
        <position position="360"/>
    </location>
    <ligand>
        <name>Mg(2+)</name>
        <dbReference type="ChEBI" id="CHEBI:18420"/>
    </ligand>
</feature>
<feature type="binding site" evidence="7 11">
    <location>
        <position position="448"/>
    </location>
    <ligand>
        <name>[4Fe-4S] cluster</name>
        <dbReference type="ChEBI" id="CHEBI:49883"/>
    </ligand>
</feature>
<sequence length="467" mass="51548">MKMENEYFLNGKIHEECGVFGVYHVSSAASLSYFGLHALQHRGQEAAGIATSDGQNIKCIKGKGLITEVFNTETINKMDGIHAIGHVRYSTDGGNEIENVQPIMVRAHTGHFGAVHNGQIVNASELKEELENLGSIFQGSSDSEIMLHLIQREAGTFVEKIMGACRKMEGAYAFIIMTKDCMYAVRDKNGLRPLSLAFLEDGYCISSETCAFDIVGAKFIRDIEPGEVVRIASDGVKSFHYTDQVQHKMCAMEYIYFARPDSSIEGINVHTSRRHAGMLLAKSDDVEADIVIGVPDSSLSAAIGYSEASGLPYEIGLIKNRYVGRTFIQPTQKQRERGVRMKLSAISSIVSGKRVVMVDDSIVRGTTSRRIVKLLKDAGATEVHVRIASAPFSSPCFYGVDTSTYEELISARMDVDELCTYINADTLKFMTIEQMREAIPTQDLCVSCFSGQYPTALFSFQKVIKQK</sequence>
<keyword evidence="7 11" id="KW-0411">Iron-sulfur</keyword>
<keyword evidence="3 7" id="KW-0328">Glycosyltransferase</keyword>
<dbReference type="Proteomes" id="UP000284178">
    <property type="component" value="Unassembled WGS sequence"/>
</dbReference>
<dbReference type="HAMAP" id="MF_01931">
    <property type="entry name" value="PurF"/>
    <property type="match status" value="1"/>
</dbReference>
<dbReference type="SUPFAM" id="SSF53271">
    <property type="entry name" value="PRTase-like"/>
    <property type="match status" value="1"/>
</dbReference>
<dbReference type="RefSeq" id="WP_117894448.1">
    <property type="nucleotide sequence ID" value="NZ_CABJCV010000005.1"/>
</dbReference>
<dbReference type="EMBL" id="QRUP01000005">
    <property type="protein sequence ID" value="RGR75291.1"/>
    <property type="molecule type" value="Genomic_DNA"/>
</dbReference>
<feature type="active site" description="Nucleophile" evidence="7 9">
    <location>
        <position position="17"/>
    </location>
</feature>
<comment type="cofactor">
    <cofactor evidence="7 11">
        <name>[4Fe-4S] cluster</name>
        <dbReference type="ChEBI" id="CHEBI:49883"/>
    </cofactor>
    <text evidence="7 11">Binds 1 [4Fe-4S] cluster per subunit.</text>
</comment>
<dbReference type="Gene3D" id="3.40.50.2020">
    <property type="match status" value="1"/>
</dbReference>
<dbReference type="GO" id="GO:0004044">
    <property type="term" value="F:amidophosphoribosyltransferase activity"/>
    <property type="evidence" value="ECO:0007669"/>
    <property type="project" value="UniProtKB-UniRule"/>
</dbReference>
<evidence type="ECO:0000256" key="9">
    <source>
        <dbReference type="PIRSR" id="PIRSR000485-1"/>
    </source>
</evidence>
<dbReference type="Gene3D" id="3.60.20.10">
    <property type="entry name" value="Glutamine Phosphoribosylpyrophosphate, subunit 1, domain 1"/>
    <property type="match status" value="1"/>
</dbReference>
<accession>A0A412G3Y1</accession>
<feature type="binding site" evidence="7 11">
    <location>
        <position position="445"/>
    </location>
    <ligand>
        <name>[4Fe-4S] cluster</name>
        <dbReference type="ChEBI" id="CHEBI:49883"/>
    </ligand>
</feature>
<evidence type="ECO:0000256" key="6">
    <source>
        <dbReference type="ARBA" id="ARBA00022962"/>
    </source>
</evidence>
<proteinExistence type="inferred from homology"/>
<dbReference type="InterPro" id="IPR029055">
    <property type="entry name" value="Ntn_hydrolases_N"/>
</dbReference>
<dbReference type="NCBIfam" id="TIGR01134">
    <property type="entry name" value="purF"/>
    <property type="match status" value="1"/>
</dbReference>
<feature type="binding site" evidence="7 11">
    <location>
        <position position="250"/>
    </location>
    <ligand>
        <name>[4Fe-4S] cluster</name>
        <dbReference type="ChEBI" id="CHEBI:49883"/>
    </ligand>
</feature>
<evidence type="ECO:0000256" key="3">
    <source>
        <dbReference type="ARBA" id="ARBA00022676"/>
    </source>
</evidence>
<dbReference type="InterPro" id="IPR005854">
    <property type="entry name" value="PurF"/>
</dbReference>
<evidence type="ECO:0000256" key="1">
    <source>
        <dbReference type="ARBA" id="ARBA00005209"/>
    </source>
</evidence>
<dbReference type="PANTHER" id="PTHR11907">
    <property type="entry name" value="AMIDOPHOSPHORIBOSYLTRANSFERASE"/>
    <property type="match status" value="1"/>
</dbReference>
<dbReference type="GeneID" id="83014920"/>
<reference evidence="13 14" key="1">
    <citation type="submission" date="2018-08" db="EMBL/GenBank/DDBJ databases">
        <title>A genome reference for cultivated species of the human gut microbiota.</title>
        <authorList>
            <person name="Zou Y."/>
            <person name="Xue W."/>
            <person name="Luo G."/>
        </authorList>
    </citation>
    <scope>NUCLEOTIDE SEQUENCE [LARGE SCALE GENOMIC DNA]</scope>
    <source>
        <strain evidence="13 14">AF24-29</strain>
    </source>
</reference>
<evidence type="ECO:0000259" key="12">
    <source>
        <dbReference type="PROSITE" id="PS51278"/>
    </source>
</evidence>
<feature type="domain" description="Glutamine amidotransferase type-2" evidence="12">
    <location>
        <begin position="17"/>
        <end position="234"/>
    </location>
</feature>
<comment type="function">
    <text evidence="7">Catalyzes the formation of phosphoribosylamine from phosphoribosylpyrophosphate (PRPP) and glutamine.</text>
</comment>
<keyword evidence="14" id="KW-1185">Reference proteome</keyword>
<comment type="caution">
    <text evidence="13">The sequence shown here is derived from an EMBL/GenBank/DDBJ whole genome shotgun (WGS) entry which is preliminary data.</text>
</comment>
<dbReference type="EC" id="2.4.2.14" evidence="7"/>
<dbReference type="GO" id="GO:0009113">
    <property type="term" value="P:purine nucleobase biosynthetic process"/>
    <property type="evidence" value="ECO:0007669"/>
    <property type="project" value="UniProtKB-UniRule"/>
</dbReference>
<dbReference type="GO" id="GO:0000287">
    <property type="term" value="F:magnesium ion binding"/>
    <property type="evidence" value="ECO:0007669"/>
    <property type="project" value="UniProtKB-UniRule"/>
</dbReference>
<feature type="binding site" evidence="7 11">
    <location>
        <position position="396"/>
    </location>
    <ligand>
        <name>[4Fe-4S] cluster</name>
        <dbReference type="ChEBI" id="CHEBI:49883"/>
    </ligand>
</feature>
<evidence type="ECO:0000313" key="14">
    <source>
        <dbReference type="Proteomes" id="UP000284178"/>
    </source>
</evidence>